<protein>
    <submittedName>
        <fullName evidence="1">Uncharacterized protein</fullName>
    </submittedName>
</protein>
<keyword evidence="2" id="KW-1185">Reference proteome</keyword>
<sequence>MEESQRGEILSQMRIFLTDNSPSGSLILPIHRATQLLRNDDFLEKFFLLFARKSKTDESEPEAIRQTEWIRLLKSNIIT</sequence>
<accession>A0A7R9AGC9</accession>
<evidence type="ECO:0000313" key="1">
    <source>
        <dbReference type="EMBL" id="CAD7253602.1"/>
    </source>
</evidence>
<dbReference type="EMBL" id="LR905696">
    <property type="protein sequence ID" value="CAD7253602.1"/>
    <property type="molecule type" value="Genomic_DNA"/>
</dbReference>
<dbReference type="Proteomes" id="UP000677054">
    <property type="component" value="Unassembled WGS sequence"/>
</dbReference>
<name>A0A7R9AGC9_9CRUS</name>
<dbReference type="EMBL" id="CAJPEV010006179">
    <property type="protein sequence ID" value="CAG0903921.1"/>
    <property type="molecule type" value="Genomic_DNA"/>
</dbReference>
<organism evidence="1">
    <name type="scientific">Darwinula stevensoni</name>
    <dbReference type="NCBI Taxonomy" id="69355"/>
    <lineage>
        <taxon>Eukaryota</taxon>
        <taxon>Metazoa</taxon>
        <taxon>Ecdysozoa</taxon>
        <taxon>Arthropoda</taxon>
        <taxon>Crustacea</taxon>
        <taxon>Oligostraca</taxon>
        <taxon>Ostracoda</taxon>
        <taxon>Podocopa</taxon>
        <taxon>Podocopida</taxon>
        <taxon>Darwinulocopina</taxon>
        <taxon>Darwinuloidea</taxon>
        <taxon>Darwinulidae</taxon>
        <taxon>Darwinula</taxon>
    </lineage>
</organism>
<gene>
    <name evidence="1" type="ORF">DSTB1V02_LOCUS13350</name>
</gene>
<evidence type="ECO:0000313" key="2">
    <source>
        <dbReference type="Proteomes" id="UP000677054"/>
    </source>
</evidence>
<proteinExistence type="predicted"/>
<reference evidence="1" key="1">
    <citation type="submission" date="2020-11" db="EMBL/GenBank/DDBJ databases">
        <authorList>
            <person name="Tran Van P."/>
        </authorList>
    </citation>
    <scope>NUCLEOTIDE SEQUENCE</scope>
</reference>
<dbReference type="AlphaFoldDB" id="A0A7R9AGC9"/>